<dbReference type="RefSeq" id="WP_144874688.1">
    <property type="nucleotide sequence ID" value="NZ_LR214114.1"/>
</dbReference>
<protein>
    <submittedName>
        <fullName evidence="1">Uncharacterized protein</fullName>
    </submittedName>
</protein>
<name>A0A563VWK7_9CYAN</name>
<accession>A0A563VWK7</accession>
<evidence type="ECO:0000313" key="2">
    <source>
        <dbReference type="Proteomes" id="UP000320055"/>
    </source>
</evidence>
<sequence>MRSQKSKNDRAPTKELRSLLTKTVYLKKEMAINMITESETARENQIGKIEEIVREIFSKIKSLYFALEKEKDITTKKERAEFSEIEAVAIRKVIQRHREELKSDGLKSIRGKALKDVMDKLSISKRTPQLTIWTPRATLCWGMLFKRIFSGSNTWSNSKCFRGVTDKPHRIFKS</sequence>
<dbReference type="OrthoDB" id="570998at2"/>
<dbReference type="Proteomes" id="UP000320055">
    <property type="component" value="Unassembled WGS sequence"/>
</dbReference>
<dbReference type="AlphaFoldDB" id="A0A563VWK7"/>
<organism evidence="1 2">
    <name type="scientific">Hyella patelloides LEGE 07179</name>
    <dbReference type="NCBI Taxonomy" id="945734"/>
    <lineage>
        <taxon>Bacteria</taxon>
        <taxon>Bacillati</taxon>
        <taxon>Cyanobacteriota</taxon>
        <taxon>Cyanophyceae</taxon>
        <taxon>Pleurocapsales</taxon>
        <taxon>Hyellaceae</taxon>
        <taxon>Hyella</taxon>
    </lineage>
</organism>
<dbReference type="EMBL" id="CAACVJ010000310">
    <property type="protein sequence ID" value="VEP15842.1"/>
    <property type="molecule type" value="Genomic_DNA"/>
</dbReference>
<reference evidence="1 2" key="1">
    <citation type="submission" date="2019-01" db="EMBL/GenBank/DDBJ databases">
        <authorList>
            <person name="Brito A."/>
        </authorList>
    </citation>
    <scope>NUCLEOTIDE SEQUENCE [LARGE SCALE GENOMIC DNA]</scope>
    <source>
        <strain evidence="1">1</strain>
    </source>
</reference>
<gene>
    <name evidence="1" type="ORF">H1P_3780004</name>
</gene>
<proteinExistence type="predicted"/>
<keyword evidence="2" id="KW-1185">Reference proteome</keyword>
<evidence type="ECO:0000313" key="1">
    <source>
        <dbReference type="EMBL" id="VEP15842.1"/>
    </source>
</evidence>